<reference evidence="2" key="1">
    <citation type="submission" date="2020-06" db="EMBL/GenBank/DDBJ databases">
        <authorList>
            <person name="Li T."/>
            <person name="Hu X."/>
            <person name="Zhang T."/>
            <person name="Song X."/>
            <person name="Zhang H."/>
            <person name="Dai N."/>
            <person name="Sheng W."/>
            <person name="Hou X."/>
            <person name="Wei L."/>
        </authorList>
    </citation>
    <scope>NUCLEOTIDE SEQUENCE</scope>
    <source>
        <strain evidence="2">G02</strain>
        <tissue evidence="2">Leaf</tissue>
    </source>
</reference>
<protein>
    <recommendedName>
        <fullName evidence="1">Tf2-1-like SH3-like domain-containing protein</fullName>
    </recommendedName>
</protein>
<comment type="caution">
    <text evidence="2">The sequence shown here is derived from an EMBL/GenBank/DDBJ whole genome shotgun (WGS) entry which is preliminary data.</text>
</comment>
<name>A0AAW2TWF2_SESRA</name>
<dbReference type="Pfam" id="PF24626">
    <property type="entry name" value="SH3_Tf2-1"/>
    <property type="match status" value="1"/>
</dbReference>
<gene>
    <name evidence="2" type="ORF">Sradi_1867000</name>
</gene>
<dbReference type="EMBL" id="JACGWJ010000007">
    <property type="protein sequence ID" value="KAL0409326.1"/>
    <property type="molecule type" value="Genomic_DNA"/>
</dbReference>
<dbReference type="InterPro" id="IPR016197">
    <property type="entry name" value="Chromo-like_dom_sf"/>
</dbReference>
<proteinExistence type="predicted"/>
<reference evidence="2" key="2">
    <citation type="journal article" date="2024" name="Plant">
        <title>Genomic evolution and insights into agronomic trait innovations of Sesamum species.</title>
        <authorList>
            <person name="Miao H."/>
            <person name="Wang L."/>
            <person name="Qu L."/>
            <person name="Liu H."/>
            <person name="Sun Y."/>
            <person name="Le M."/>
            <person name="Wang Q."/>
            <person name="Wei S."/>
            <person name="Zheng Y."/>
            <person name="Lin W."/>
            <person name="Duan Y."/>
            <person name="Cao H."/>
            <person name="Xiong S."/>
            <person name="Wang X."/>
            <person name="Wei L."/>
            <person name="Li C."/>
            <person name="Ma Q."/>
            <person name="Ju M."/>
            <person name="Zhao R."/>
            <person name="Li G."/>
            <person name="Mu C."/>
            <person name="Tian Q."/>
            <person name="Mei H."/>
            <person name="Zhang T."/>
            <person name="Gao T."/>
            <person name="Zhang H."/>
        </authorList>
    </citation>
    <scope>NUCLEOTIDE SEQUENCE</scope>
    <source>
        <strain evidence="2">G02</strain>
    </source>
</reference>
<organism evidence="2">
    <name type="scientific">Sesamum radiatum</name>
    <name type="common">Black benniseed</name>
    <dbReference type="NCBI Taxonomy" id="300843"/>
    <lineage>
        <taxon>Eukaryota</taxon>
        <taxon>Viridiplantae</taxon>
        <taxon>Streptophyta</taxon>
        <taxon>Embryophyta</taxon>
        <taxon>Tracheophyta</taxon>
        <taxon>Spermatophyta</taxon>
        <taxon>Magnoliopsida</taxon>
        <taxon>eudicotyledons</taxon>
        <taxon>Gunneridae</taxon>
        <taxon>Pentapetalae</taxon>
        <taxon>asterids</taxon>
        <taxon>lamiids</taxon>
        <taxon>Lamiales</taxon>
        <taxon>Pedaliaceae</taxon>
        <taxon>Sesamum</taxon>
    </lineage>
</organism>
<accession>A0AAW2TWF2</accession>
<dbReference type="SUPFAM" id="SSF54160">
    <property type="entry name" value="Chromo domain-like"/>
    <property type="match status" value="1"/>
</dbReference>
<sequence>MRSFSSYSPKQTSVTLKKQLKLSAKYFGPYKVLERIGKLALPPGSKIHPVFYVSLLKKKIGSKYFPSLNLSEIEDEVFKIYPVAIFAIRLVSRNNVGVPQVLIQWSHSSPDQATWETTRI</sequence>
<evidence type="ECO:0000259" key="1">
    <source>
        <dbReference type="Pfam" id="PF24626"/>
    </source>
</evidence>
<dbReference type="InterPro" id="IPR056924">
    <property type="entry name" value="SH3_Tf2-1"/>
</dbReference>
<dbReference type="PANTHER" id="PTHR46148:SF52">
    <property type="entry name" value="OS04G0603800 PROTEIN"/>
    <property type="match status" value="1"/>
</dbReference>
<dbReference type="AlphaFoldDB" id="A0AAW2TWF2"/>
<dbReference type="PANTHER" id="PTHR46148">
    <property type="entry name" value="CHROMO DOMAIN-CONTAINING PROTEIN"/>
    <property type="match status" value="1"/>
</dbReference>
<evidence type="ECO:0000313" key="2">
    <source>
        <dbReference type="EMBL" id="KAL0409326.1"/>
    </source>
</evidence>
<feature type="domain" description="Tf2-1-like SH3-like" evidence="1">
    <location>
        <begin position="12"/>
        <end position="59"/>
    </location>
</feature>